<dbReference type="FunFam" id="3.10.110.10:FF:000109">
    <property type="entry name" value="Ubiquitin-conjugating enzyme E2 J2-like"/>
    <property type="match status" value="1"/>
</dbReference>
<dbReference type="CDD" id="cd23799">
    <property type="entry name" value="UBCc_UBE2J"/>
    <property type="match status" value="1"/>
</dbReference>
<protein>
    <submittedName>
        <fullName evidence="4">Putative ubiquitin-conjugating enzyme E2</fullName>
    </submittedName>
</protein>
<dbReference type="VEuPathDB" id="TriTrypDB:TcG_05225"/>
<evidence type="ECO:0000313" key="4">
    <source>
        <dbReference type="EMBL" id="PWV15941.1"/>
    </source>
</evidence>
<dbReference type="OMA" id="ITICAVV"/>
<keyword evidence="2" id="KW-0812">Transmembrane</keyword>
<keyword evidence="2" id="KW-0472">Membrane</keyword>
<gene>
    <name evidence="4" type="ORF">C3747_26g250</name>
</gene>
<comment type="caution">
    <text evidence="4">The sequence shown here is derived from an EMBL/GenBank/DDBJ whole genome shotgun (WGS) entry which is preliminary data.</text>
</comment>
<evidence type="ECO:0000256" key="2">
    <source>
        <dbReference type="SAM" id="Phobius"/>
    </source>
</evidence>
<feature type="compositionally biased region" description="Basic and acidic residues" evidence="1">
    <location>
        <begin position="264"/>
        <end position="277"/>
    </location>
</feature>
<dbReference type="VEuPathDB" id="TriTrypDB:TcBrA4_0043720"/>
<accession>A0A2V2X5B7</accession>
<dbReference type="Gene3D" id="3.10.110.10">
    <property type="entry name" value="Ubiquitin Conjugating Enzyme"/>
    <property type="match status" value="1"/>
</dbReference>
<feature type="region of interest" description="Disordered" evidence="1">
    <location>
        <begin position="246"/>
        <end position="277"/>
    </location>
</feature>
<dbReference type="VEuPathDB" id="TriTrypDB:Tc_MARK_767"/>
<dbReference type="OrthoDB" id="1158011at2759"/>
<dbReference type="VEuPathDB" id="TriTrypDB:TcCL_NonESM02003"/>
<dbReference type="SMART" id="SM00212">
    <property type="entry name" value="UBCc"/>
    <property type="match status" value="1"/>
</dbReference>
<dbReference type="Proteomes" id="UP000246078">
    <property type="component" value="Unassembled WGS sequence"/>
</dbReference>
<dbReference type="VEuPathDB" id="TriTrypDB:TCSYLVIO_001981"/>
<dbReference type="SUPFAM" id="SSF54495">
    <property type="entry name" value="UBC-like"/>
    <property type="match status" value="1"/>
</dbReference>
<feature type="transmembrane region" description="Helical" evidence="2">
    <location>
        <begin position="12"/>
        <end position="33"/>
    </location>
</feature>
<dbReference type="VEuPathDB" id="TriTrypDB:TcCLB.506789.200"/>
<dbReference type="PANTHER" id="PTHR24067">
    <property type="entry name" value="UBIQUITIN-CONJUGATING ENZYME E2"/>
    <property type="match status" value="1"/>
</dbReference>
<dbReference type="VEuPathDB" id="TriTrypDB:C3747_26g250"/>
<dbReference type="VEuPathDB" id="TriTrypDB:TCDM_08791"/>
<dbReference type="InterPro" id="IPR016135">
    <property type="entry name" value="UBQ-conjugating_enzyme/RWD"/>
</dbReference>
<dbReference type="InterPro" id="IPR050113">
    <property type="entry name" value="Ub_conjugating_enzyme"/>
</dbReference>
<feature type="compositionally biased region" description="Low complexity" evidence="1">
    <location>
        <begin position="338"/>
        <end position="355"/>
    </location>
</feature>
<reference evidence="4 5" key="1">
    <citation type="journal article" date="2018" name="Microb. Genom.">
        <title>Expanding an expanded genome: long-read sequencing of Trypanosoma cruzi.</title>
        <authorList>
            <person name="Berna L."/>
            <person name="Rodriguez M."/>
            <person name="Chiribao M.L."/>
            <person name="Parodi-Talice A."/>
            <person name="Pita S."/>
            <person name="Rijo G."/>
            <person name="Alvarez-Valin F."/>
            <person name="Robello C."/>
        </authorList>
    </citation>
    <scope>NUCLEOTIDE SEQUENCE [LARGE SCALE GENOMIC DNA]</scope>
    <source>
        <strain evidence="4 5">TCC</strain>
    </source>
</reference>
<evidence type="ECO:0000259" key="3">
    <source>
        <dbReference type="PROSITE" id="PS50127"/>
    </source>
</evidence>
<feature type="region of interest" description="Disordered" evidence="1">
    <location>
        <begin position="328"/>
        <end position="383"/>
    </location>
</feature>
<dbReference type="EMBL" id="PRFC01000026">
    <property type="protein sequence ID" value="PWV15941.1"/>
    <property type="molecule type" value="Genomic_DNA"/>
</dbReference>
<dbReference type="VEuPathDB" id="TriTrypDB:TcCLB.508387.100"/>
<dbReference type="SMR" id="A0A2V2X5B7"/>
<sequence>MRVFLFIMASVYIYIYTFFTAASIHAEMAGAAIRRLAKEKQKLDESRVRDFYACPLNDIFEWHFTLQGPPNSPYEGGLYHGAIMFPRNYPFSPPDIIFLTNSGRFEVGKKICSTISSYHPELWKPVYDIELVLVALRSFMAQEEELGVGSLQRRYVTSEEKRHLARESHQFSCPTCGMTSAWDVWKTQMEQYPPVSSEVEANVPKSAVKTRKKEEDIAPPAAATAVEVGKGEEASMTAATVHQAASNTPAANTTNSAAQTAGHVGEKEEESHACGDRVDQDVVKVTPAVAPATVMNKASGVSFGATRVMAAKNGEDETSTTAMKYGDAAKNASAHTSEATAATTEGQQQQQQQGEDVNGGLDTMGSGSLSHSPKALGQGQGQGEEAVSLVGSAPPVFVRIQLGSWVLFRVQLKQIDIAIAACSFICFAVIFKKWLWP</sequence>
<dbReference type="InterPro" id="IPR000608">
    <property type="entry name" value="UBC"/>
</dbReference>
<name>A0A2V2X5B7_TRYCR</name>
<evidence type="ECO:0000313" key="5">
    <source>
        <dbReference type="Proteomes" id="UP000246078"/>
    </source>
</evidence>
<feature type="domain" description="UBC core" evidence="3">
    <location>
        <begin position="31"/>
        <end position="184"/>
    </location>
</feature>
<dbReference type="PROSITE" id="PS50127">
    <property type="entry name" value="UBC_2"/>
    <property type="match status" value="1"/>
</dbReference>
<keyword evidence="2" id="KW-1133">Transmembrane helix</keyword>
<feature type="compositionally biased region" description="Low complexity" evidence="1">
    <location>
        <begin position="246"/>
        <end position="261"/>
    </location>
</feature>
<dbReference type="Pfam" id="PF00179">
    <property type="entry name" value="UQ_con"/>
    <property type="match status" value="1"/>
</dbReference>
<dbReference type="VEuPathDB" id="TriTrypDB:BCY84_17187"/>
<organism evidence="4 5">
    <name type="scientific">Trypanosoma cruzi</name>
    <dbReference type="NCBI Taxonomy" id="5693"/>
    <lineage>
        <taxon>Eukaryota</taxon>
        <taxon>Discoba</taxon>
        <taxon>Euglenozoa</taxon>
        <taxon>Kinetoplastea</taxon>
        <taxon>Metakinetoplastina</taxon>
        <taxon>Trypanosomatida</taxon>
        <taxon>Trypanosomatidae</taxon>
        <taxon>Trypanosoma</taxon>
        <taxon>Schizotrypanum</taxon>
    </lineage>
</organism>
<proteinExistence type="predicted"/>
<evidence type="ECO:0000256" key="1">
    <source>
        <dbReference type="SAM" id="MobiDB-lite"/>
    </source>
</evidence>
<dbReference type="VEuPathDB" id="TriTrypDB:C4B63_56g96"/>
<dbReference type="AlphaFoldDB" id="A0A2V2X5B7"/>
<dbReference type="VEuPathDB" id="TriTrypDB:ECC02_006151"/>